<comment type="caution">
    <text evidence="1">The sequence shown here is derived from an EMBL/GenBank/DDBJ whole genome shotgun (WGS) entry which is preliminary data.</text>
</comment>
<organism evidence="1 2">
    <name type="scientific">Virgibacillus massiliensis</name>
    <dbReference type="NCBI Taxonomy" id="1462526"/>
    <lineage>
        <taxon>Bacteria</taxon>
        <taxon>Bacillati</taxon>
        <taxon>Bacillota</taxon>
        <taxon>Bacilli</taxon>
        <taxon>Bacillales</taxon>
        <taxon>Bacillaceae</taxon>
        <taxon>Virgibacillus</taxon>
    </lineage>
</organism>
<reference evidence="2" key="2">
    <citation type="submission" date="2014-05" db="EMBL/GenBank/DDBJ databases">
        <title>Draft genome sequence of Virgibacillus massiliensis Vm-5.</title>
        <authorList>
            <person name="Khelaifia S."/>
            <person name="Croce O."/>
            <person name="Lagier J.C."/>
            <person name="Raoult D."/>
        </authorList>
    </citation>
    <scope>NUCLEOTIDE SEQUENCE [LARGE SCALE GENOMIC DNA]</scope>
    <source>
        <strain evidence="2">Vm-5</strain>
    </source>
</reference>
<name>A0A024QHB7_9BACI</name>
<dbReference type="Proteomes" id="UP000028875">
    <property type="component" value="Unassembled WGS sequence"/>
</dbReference>
<dbReference type="EMBL" id="CCDP010000003">
    <property type="protein sequence ID" value="CDQ41889.1"/>
    <property type="molecule type" value="Genomic_DNA"/>
</dbReference>
<keyword evidence="2" id="KW-1185">Reference proteome</keyword>
<evidence type="ECO:0000313" key="1">
    <source>
        <dbReference type="EMBL" id="CDQ41889.1"/>
    </source>
</evidence>
<proteinExistence type="predicted"/>
<reference evidence="1 2" key="1">
    <citation type="submission" date="2014-03" db="EMBL/GenBank/DDBJ databases">
        <authorList>
            <person name="Urmite Genomes U."/>
        </authorList>
    </citation>
    <scope>NUCLEOTIDE SEQUENCE [LARGE SCALE GENOMIC DNA]</scope>
    <source>
        <strain evidence="1 2">Vm-5</strain>
    </source>
</reference>
<dbReference type="AlphaFoldDB" id="A0A024QHB7"/>
<dbReference type="STRING" id="1462526.BN990_04268"/>
<protein>
    <submittedName>
        <fullName evidence="1">Uncharacterized protein</fullName>
    </submittedName>
</protein>
<accession>A0A024QHB7</accession>
<dbReference type="RefSeq" id="WP_038246875.1">
    <property type="nucleotide sequence ID" value="NZ_BNER01000008.1"/>
</dbReference>
<sequence length="92" mass="10723">MIDSVKVTCCTCKKELISESPYADQREDNYCDECRGVRLKFIKERAFTVIQNKEYLPKEYANILIDEIFRLEEINLALRINSGITKEGEITL</sequence>
<gene>
    <name evidence="1" type="ORF">BN990_04268</name>
</gene>
<evidence type="ECO:0000313" key="2">
    <source>
        <dbReference type="Proteomes" id="UP000028875"/>
    </source>
</evidence>